<organism evidence="3 4">
    <name type="scientific">Acidaminobacter hydrogenoformans DSM 2784</name>
    <dbReference type="NCBI Taxonomy" id="1120920"/>
    <lineage>
        <taxon>Bacteria</taxon>
        <taxon>Bacillati</taxon>
        <taxon>Bacillota</taxon>
        <taxon>Clostridia</taxon>
        <taxon>Peptostreptococcales</taxon>
        <taxon>Acidaminobacteraceae</taxon>
        <taxon>Acidaminobacter</taxon>
    </lineage>
</organism>
<dbReference type="GO" id="GO:0003677">
    <property type="term" value="F:DNA binding"/>
    <property type="evidence" value="ECO:0007669"/>
    <property type="project" value="UniProtKB-KW"/>
</dbReference>
<evidence type="ECO:0000313" key="4">
    <source>
        <dbReference type="Proteomes" id="UP000199208"/>
    </source>
</evidence>
<dbReference type="EMBL" id="FMWL01000003">
    <property type="protein sequence ID" value="SCZ77636.1"/>
    <property type="molecule type" value="Genomic_DNA"/>
</dbReference>
<dbReference type="InterPro" id="IPR011051">
    <property type="entry name" value="RmlC_Cupin_sf"/>
</dbReference>
<protein>
    <submittedName>
        <fullName evidence="3">Transcriptional regulator, XRE family with cupin sensor</fullName>
    </submittedName>
</protein>
<dbReference type="Pfam" id="PF01381">
    <property type="entry name" value="HTH_3"/>
    <property type="match status" value="1"/>
</dbReference>
<proteinExistence type="predicted"/>
<dbReference type="Gene3D" id="2.60.120.10">
    <property type="entry name" value="Jelly Rolls"/>
    <property type="match status" value="1"/>
</dbReference>
<evidence type="ECO:0000259" key="2">
    <source>
        <dbReference type="PROSITE" id="PS50943"/>
    </source>
</evidence>
<dbReference type="Proteomes" id="UP000199208">
    <property type="component" value="Unassembled WGS sequence"/>
</dbReference>
<name>A0A1G5RUF8_9FIRM</name>
<dbReference type="Gene3D" id="1.10.260.40">
    <property type="entry name" value="lambda repressor-like DNA-binding domains"/>
    <property type="match status" value="1"/>
</dbReference>
<sequence length="184" mass="20429">MTDVNIGKKIQEYRKSKNLSIKDLATLSGVTSSLLSQLERNLANPSINTLKTIAKVLDAPLFSFFMDSGETNSLIVRAGNRKKLIFPSNENFTYELLTSDTSGAIEFLLMSLAPHTQSSESLIGHEGEEVAYVTKGVVRLYLESEIVTLFQGDSIRIPPFNKHKWENESPETSEVIFAVTPPSF</sequence>
<evidence type="ECO:0000256" key="1">
    <source>
        <dbReference type="ARBA" id="ARBA00023125"/>
    </source>
</evidence>
<dbReference type="PANTHER" id="PTHR46797">
    <property type="entry name" value="HTH-TYPE TRANSCRIPTIONAL REGULATOR"/>
    <property type="match status" value="1"/>
</dbReference>
<reference evidence="3 4" key="1">
    <citation type="submission" date="2016-10" db="EMBL/GenBank/DDBJ databases">
        <authorList>
            <person name="de Groot N.N."/>
        </authorList>
    </citation>
    <scope>NUCLEOTIDE SEQUENCE [LARGE SCALE GENOMIC DNA]</scope>
    <source>
        <strain evidence="3 4">DSM 2784</strain>
    </source>
</reference>
<dbReference type="PROSITE" id="PS50943">
    <property type="entry name" value="HTH_CROC1"/>
    <property type="match status" value="1"/>
</dbReference>
<dbReference type="GO" id="GO:0005829">
    <property type="term" value="C:cytosol"/>
    <property type="evidence" value="ECO:0007669"/>
    <property type="project" value="TreeGrafter"/>
</dbReference>
<dbReference type="OrthoDB" id="9814553at2"/>
<dbReference type="InterPro" id="IPR014710">
    <property type="entry name" value="RmlC-like_jellyroll"/>
</dbReference>
<dbReference type="SMART" id="SM00530">
    <property type="entry name" value="HTH_XRE"/>
    <property type="match status" value="1"/>
</dbReference>
<evidence type="ECO:0000313" key="3">
    <source>
        <dbReference type="EMBL" id="SCZ77636.1"/>
    </source>
</evidence>
<dbReference type="RefSeq" id="WP_092589636.1">
    <property type="nucleotide sequence ID" value="NZ_FMWL01000003.1"/>
</dbReference>
<keyword evidence="1" id="KW-0238">DNA-binding</keyword>
<dbReference type="InterPro" id="IPR050807">
    <property type="entry name" value="TransReg_Diox_bact_type"/>
</dbReference>
<dbReference type="GO" id="GO:0003700">
    <property type="term" value="F:DNA-binding transcription factor activity"/>
    <property type="evidence" value="ECO:0007669"/>
    <property type="project" value="TreeGrafter"/>
</dbReference>
<dbReference type="InterPro" id="IPR001387">
    <property type="entry name" value="Cro/C1-type_HTH"/>
</dbReference>
<dbReference type="STRING" id="1120920.SAMN03080599_00834"/>
<accession>A0A1G5RUF8</accession>
<keyword evidence="4" id="KW-1185">Reference proteome</keyword>
<dbReference type="SUPFAM" id="SSF51182">
    <property type="entry name" value="RmlC-like cupins"/>
    <property type="match status" value="1"/>
</dbReference>
<dbReference type="InterPro" id="IPR013096">
    <property type="entry name" value="Cupin_2"/>
</dbReference>
<dbReference type="PANTHER" id="PTHR46797:SF19">
    <property type="entry name" value="BLL2473 PROTEIN"/>
    <property type="match status" value="1"/>
</dbReference>
<dbReference type="Pfam" id="PF07883">
    <property type="entry name" value="Cupin_2"/>
    <property type="match status" value="1"/>
</dbReference>
<dbReference type="InterPro" id="IPR010982">
    <property type="entry name" value="Lambda_DNA-bd_dom_sf"/>
</dbReference>
<dbReference type="CDD" id="cd02209">
    <property type="entry name" value="cupin_XRE_C"/>
    <property type="match status" value="1"/>
</dbReference>
<feature type="domain" description="HTH cro/C1-type" evidence="2">
    <location>
        <begin position="10"/>
        <end position="65"/>
    </location>
</feature>
<gene>
    <name evidence="3" type="ORF">SAMN03080599_00834</name>
</gene>
<dbReference type="CDD" id="cd00093">
    <property type="entry name" value="HTH_XRE"/>
    <property type="match status" value="1"/>
</dbReference>
<dbReference type="AlphaFoldDB" id="A0A1G5RUF8"/>
<dbReference type="SUPFAM" id="SSF47413">
    <property type="entry name" value="lambda repressor-like DNA-binding domains"/>
    <property type="match status" value="1"/>
</dbReference>